<dbReference type="GO" id="GO:0016998">
    <property type="term" value="P:cell wall macromolecule catabolic process"/>
    <property type="evidence" value="ECO:0007669"/>
    <property type="project" value="InterPro"/>
</dbReference>
<sequence>MKRGITTSHHDEGGYNVNTKTCDKGTHIDIDKVRHKVEQGEIDYWFTKITEGQSWQDTKFREIFPKIKAINGIEAGVFHVFRMTSTPEEQFQNITSQLSLIDFKPDVDKLIICTTTVSIEKDKKPNGQEYTQQERSDSLRSLLGQLKLSGYNLVLHVLKTEEWNMYYTHDADLAQYPLCLPYIDKMALQIPHGWEKCDYWNMDKQSVINRPLTEMKWPVLEHVYNYVHNQCSIQ</sequence>
<dbReference type="EMBL" id="MJMG01000009">
    <property type="protein sequence ID" value="OEY86475.1"/>
    <property type="molecule type" value="Genomic_DNA"/>
</dbReference>
<organism evidence="2 3">
    <name type="scientific">Wolbachia pipientis</name>
    <dbReference type="NCBI Taxonomy" id="955"/>
    <lineage>
        <taxon>Bacteria</taxon>
        <taxon>Pseudomonadati</taxon>
        <taxon>Pseudomonadota</taxon>
        <taxon>Alphaproteobacteria</taxon>
        <taxon>Rickettsiales</taxon>
        <taxon>Anaplasmataceae</taxon>
        <taxon>Wolbachieae</taxon>
        <taxon>Wolbachia</taxon>
    </lineage>
</organism>
<dbReference type="OrthoDB" id="9798192at2"/>
<dbReference type="Pfam" id="PF01183">
    <property type="entry name" value="Glyco_hydro_25"/>
    <property type="match status" value="1"/>
</dbReference>
<dbReference type="InterPro" id="IPR017853">
    <property type="entry name" value="GH"/>
</dbReference>
<dbReference type="Proteomes" id="UP000175679">
    <property type="component" value="Unassembled WGS sequence"/>
</dbReference>
<proteinExistence type="inferred from homology"/>
<evidence type="ECO:0000256" key="1">
    <source>
        <dbReference type="ARBA" id="ARBA00010646"/>
    </source>
</evidence>
<accession>A0A1E7QJ39</accession>
<name>A0A1E7QJ39_WOLPI</name>
<comment type="similarity">
    <text evidence="1">Belongs to the glycosyl hydrolase 25 family.</text>
</comment>
<dbReference type="AlphaFoldDB" id="A0A1E7QJ39"/>
<comment type="caution">
    <text evidence="2">The sequence shown here is derived from an EMBL/GenBank/DDBJ whole genome shotgun (WGS) entry which is preliminary data.</text>
</comment>
<evidence type="ECO:0000313" key="2">
    <source>
        <dbReference type="EMBL" id="OEY86475.1"/>
    </source>
</evidence>
<dbReference type="GO" id="GO:0003796">
    <property type="term" value="F:lysozyme activity"/>
    <property type="evidence" value="ECO:0007669"/>
    <property type="project" value="InterPro"/>
</dbReference>
<dbReference type="InterPro" id="IPR002053">
    <property type="entry name" value="Glyco_hydro_25"/>
</dbReference>
<keyword evidence="3" id="KW-1185">Reference proteome</keyword>
<evidence type="ECO:0000313" key="3">
    <source>
        <dbReference type="Proteomes" id="UP000175679"/>
    </source>
</evidence>
<dbReference type="GO" id="GO:0009253">
    <property type="term" value="P:peptidoglycan catabolic process"/>
    <property type="evidence" value="ECO:0007669"/>
    <property type="project" value="InterPro"/>
</dbReference>
<dbReference type="RefSeq" id="WP_070065216.1">
    <property type="nucleotide sequence ID" value="NZ_MJMG01000009.1"/>
</dbReference>
<gene>
    <name evidence="2" type="ORF">BIY23_03510</name>
</gene>
<dbReference type="SUPFAM" id="SSF51445">
    <property type="entry name" value="(Trans)glycosidases"/>
    <property type="match status" value="1"/>
</dbReference>
<reference evidence="2 3" key="1">
    <citation type="submission" date="2016-09" db="EMBL/GenBank/DDBJ databases">
        <title>Genomic evidence for plant-parasitic nematodes as the earliest Wolbachia hosts.</title>
        <authorList>
            <person name="Brown A.M."/>
            <person name="Wasala S.K."/>
            <person name="Howe D.K."/>
            <person name="Peetz A.B."/>
            <person name="Zasada I.A."/>
            <person name="Denver D.R."/>
        </authorList>
    </citation>
    <scope>NUCLEOTIDE SEQUENCE [LARGE SCALE GENOMIC DNA]</scope>
    <source>
        <strain evidence="3">wPpe</strain>
    </source>
</reference>
<protein>
    <submittedName>
        <fullName evidence="2">Uncharacterized protein</fullName>
    </submittedName>
</protein>
<dbReference type="Gene3D" id="3.20.20.80">
    <property type="entry name" value="Glycosidases"/>
    <property type="match status" value="1"/>
</dbReference>